<dbReference type="EMBL" id="KT624200">
    <property type="protein sequence ID" value="AMM45069.1"/>
    <property type="molecule type" value="Genomic_DNA"/>
</dbReference>
<proteinExistence type="predicted"/>
<dbReference type="KEGG" id="vg:29125437"/>
<gene>
    <name evidence="1" type="ORF">SP15_262</name>
</gene>
<sequence length="48" mass="5417">MEKAKCNDCGKELEITSSSNHIMLCGKCGTPERLIQLATQPKRKRKLK</sequence>
<organism evidence="1 2">
    <name type="scientific">Bacillus phage SP-15</name>
    <dbReference type="NCBI Taxonomy" id="1792032"/>
    <lineage>
        <taxon>Viruses</taxon>
        <taxon>Duplodnaviria</taxon>
        <taxon>Heunggongvirae</taxon>
        <taxon>Uroviricota</taxon>
        <taxon>Caudoviricetes</taxon>
        <taxon>Thornevirus</taxon>
        <taxon>Thornevirus SP15</taxon>
    </lineage>
</organism>
<protein>
    <submittedName>
        <fullName evidence="1">Uncharacterized protein</fullName>
    </submittedName>
</protein>
<dbReference type="RefSeq" id="YP_009302658.1">
    <property type="nucleotide sequence ID" value="NC_031245.1"/>
</dbReference>
<reference evidence="1 2" key="1">
    <citation type="submission" date="2015-08" db="EMBL/GenBank/DDBJ databases">
        <authorList>
            <person name="Babu N.S."/>
            <person name="Beckwith C.J."/>
            <person name="Beseler K.G."/>
            <person name="Brison A."/>
            <person name="Carone J.V."/>
            <person name="Caskin T.P."/>
            <person name="Diamond M."/>
            <person name="Durham M.E."/>
            <person name="Foxe J.M."/>
            <person name="Go M."/>
            <person name="Henderson B.A."/>
            <person name="Jones I.B."/>
            <person name="McGettigan J.A."/>
            <person name="Micheletti S.J."/>
            <person name="Nasrallah M.E."/>
            <person name="Ortiz D."/>
            <person name="Piller C.R."/>
            <person name="Privatt S.R."/>
            <person name="Schneider S.L."/>
            <person name="Sharp S."/>
            <person name="Smith T.C."/>
            <person name="Stanton J.D."/>
            <person name="Ullery H.E."/>
            <person name="Wilson R.J."/>
            <person name="Serrano M.G."/>
            <person name="Buck G."/>
            <person name="Lee V."/>
            <person name="Wang Y."/>
            <person name="Carvalho R."/>
            <person name="Voegtly L."/>
            <person name="Shi R."/>
            <person name="Duckworth R."/>
            <person name="Johnson A."/>
            <person name="Loviza R."/>
            <person name="Walstead R."/>
            <person name="Shah Z."/>
            <person name="Kiflezghi M."/>
            <person name="Wade K."/>
            <person name="Ball S.L."/>
            <person name="Bradley K.W."/>
            <person name="Asai D.J."/>
            <person name="Bowman C.A."/>
            <person name="Russell D.A."/>
            <person name="Pope W.H."/>
            <person name="Jacobs-Sera D."/>
            <person name="Hendrix R.W."/>
            <person name="Hatfull G.F."/>
        </authorList>
    </citation>
    <scope>NUCLEOTIDE SEQUENCE [LARGE SCALE GENOMIC DNA]</scope>
</reference>
<evidence type="ECO:0000313" key="1">
    <source>
        <dbReference type="EMBL" id="AMM45069.1"/>
    </source>
</evidence>
<keyword evidence="2" id="KW-1185">Reference proteome</keyword>
<name>A0A127AWJ4_9CAUD</name>
<dbReference type="Proteomes" id="UP000203261">
    <property type="component" value="Segment"/>
</dbReference>
<accession>A0A127AWJ4</accession>
<dbReference type="GeneID" id="29125437"/>
<evidence type="ECO:0000313" key="2">
    <source>
        <dbReference type="Proteomes" id="UP000203261"/>
    </source>
</evidence>